<dbReference type="Proteomes" id="UP000002051">
    <property type="component" value="Chromosome 6"/>
</dbReference>
<keyword evidence="3" id="KW-1185">Reference proteome</keyword>
<evidence type="ECO:0000313" key="1">
    <source>
        <dbReference type="EMBL" id="KEH26707.1"/>
    </source>
</evidence>
<dbReference type="EMBL" id="CM001222">
    <property type="protein sequence ID" value="KEH26707.1"/>
    <property type="molecule type" value="Genomic_DNA"/>
</dbReference>
<proteinExistence type="predicted"/>
<protein>
    <submittedName>
        <fullName evidence="1 2">Uncharacterized protein</fullName>
    </submittedName>
</protein>
<organism evidence="1 3">
    <name type="scientific">Medicago truncatula</name>
    <name type="common">Barrel medic</name>
    <name type="synonym">Medicago tribuloides</name>
    <dbReference type="NCBI Taxonomy" id="3880"/>
    <lineage>
        <taxon>Eukaryota</taxon>
        <taxon>Viridiplantae</taxon>
        <taxon>Streptophyta</taxon>
        <taxon>Embryophyta</taxon>
        <taxon>Tracheophyta</taxon>
        <taxon>Spermatophyta</taxon>
        <taxon>Magnoliopsida</taxon>
        <taxon>eudicotyledons</taxon>
        <taxon>Gunneridae</taxon>
        <taxon>Pentapetalae</taxon>
        <taxon>rosids</taxon>
        <taxon>fabids</taxon>
        <taxon>Fabales</taxon>
        <taxon>Fabaceae</taxon>
        <taxon>Papilionoideae</taxon>
        <taxon>50 kb inversion clade</taxon>
        <taxon>NPAAA clade</taxon>
        <taxon>Hologalegina</taxon>
        <taxon>IRL clade</taxon>
        <taxon>Trifolieae</taxon>
        <taxon>Medicago</taxon>
    </lineage>
</organism>
<reference evidence="1 3" key="2">
    <citation type="journal article" date="2014" name="BMC Genomics">
        <title>An improved genome release (version Mt4.0) for the model legume Medicago truncatula.</title>
        <authorList>
            <person name="Tang H."/>
            <person name="Krishnakumar V."/>
            <person name="Bidwell S."/>
            <person name="Rosen B."/>
            <person name="Chan A."/>
            <person name="Zhou S."/>
            <person name="Gentzbittel L."/>
            <person name="Childs K.L."/>
            <person name="Yandell M."/>
            <person name="Gundlach H."/>
            <person name="Mayer K.F."/>
            <person name="Schwartz D.C."/>
            <person name="Town C.D."/>
        </authorList>
    </citation>
    <scope>GENOME REANNOTATION</scope>
    <source>
        <strain evidence="1">A17</strain>
        <strain evidence="2 3">cv. Jemalong A17</strain>
    </source>
</reference>
<evidence type="ECO:0000313" key="2">
    <source>
        <dbReference type="EnsemblPlants" id="KEH26707"/>
    </source>
</evidence>
<evidence type="ECO:0000313" key="3">
    <source>
        <dbReference type="Proteomes" id="UP000002051"/>
    </source>
</evidence>
<dbReference type="HOGENOM" id="CLU_2053144_0_0_1"/>
<sequence length="120" mass="13468">MSRTLARPCQTTPIQNHPKVQNVGTVRAKVGTAMPDYSVSEQTALKCSKYYQSIKLTLGYCQGWVKVQSHDVHEQTVQKHKALGQQQLVQNQIVPEQFAQGWKTWGYNINPKDPAFVGGL</sequence>
<accession>A0A072UAN1</accession>
<gene>
    <name evidence="1" type="ordered locus">MTR_6g471310</name>
</gene>
<dbReference type="EnsemblPlants" id="KEH26707">
    <property type="protein sequence ID" value="KEH26707"/>
    <property type="gene ID" value="MTR_6g471310"/>
</dbReference>
<reference evidence="1 3" key="1">
    <citation type="journal article" date="2011" name="Nature">
        <title>The Medicago genome provides insight into the evolution of rhizobial symbioses.</title>
        <authorList>
            <person name="Young N.D."/>
            <person name="Debelle F."/>
            <person name="Oldroyd G.E."/>
            <person name="Geurts R."/>
            <person name="Cannon S.B."/>
            <person name="Udvardi M.K."/>
            <person name="Benedito V.A."/>
            <person name="Mayer K.F."/>
            <person name="Gouzy J."/>
            <person name="Schoof H."/>
            <person name="Van de Peer Y."/>
            <person name="Proost S."/>
            <person name="Cook D.R."/>
            <person name="Meyers B.C."/>
            <person name="Spannagl M."/>
            <person name="Cheung F."/>
            <person name="De Mita S."/>
            <person name="Krishnakumar V."/>
            <person name="Gundlach H."/>
            <person name="Zhou S."/>
            <person name="Mudge J."/>
            <person name="Bharti A.K."/>
            <person name="Murray J.D."/>
            <person name="Naoumkina M.A."/>
            <person name="Rosen B."/>
            <person name="Silverstein K.A."/>
            <person name="Tang H."/>
            <person name="Rombauts S."/>
            <person name="Zhao P.X."/>
            <person name="Zhou P."/>
            <person name="Barbe V."/>
            <person name="Bardou P."/>
            <person name="Bechner M."/>
            <person name="Bellec A."/>
            <person name="Berger A."/>
            <person name="Berges H."/>
            <person name="Bidwell S."/>
            <person name="Bisseling T."/>
            <person name="Choisne N."/>
            <person name="Couloux A."/>
            <person name="Denny R."/>
            <person name="Deshpande S."/>
            <person name="Dai X."/>
            <person name="Doyle J.J."/>
            <person name="Dudez A.M."/>
            <person name="Farmer A.D."/>
            <person name="Fouteau S."/>
            <person name="Franken C."/>
            <person name="Gibelin C."/>
            <person name="Gish J."/>
            <person name="Goldstein S."/>
            <person name="Gonzalez A.J."/>
            <person name="Green P.J."/>
            <person name="Hallab A."/>
            <person name="Hartog M."/>
            <person name="Hua A."/>
            <person name="Humphray S.J."/>
            <person name="Jeong D.H."/>
            <person name="Jing Y."/>
            <person name="Jocker A."/>
            <person name="Kenton S.M."/>
            <person name="Kim D.J."/>
            <person name="Klee K."/>
            <person name="Lai H."/>
            <person name="Lang C."/>
            <person name="Lin S."/>
            <person name="Macmil S.L."/>
            <person name="Magdelenat G."/>
            <person name="Matthews L."/>
            <person name="McCorrison J."/>
            <person name="Monaghan E.L."/>
            <person name="Mun J.H."/>
            <person name="Najar F.Z."/>
            <person name="Nicholson C."/>
            <person name="Noirot C."/>
            <person name="O'Bleness M."/>
            <person name="Paule C.R."/>
            <person name="Poulain J."/>
            <person name="Prion F."/>
            <person name="Qin B."/>
            <person name="Qu C."/>
            <person name="Retzel E.F."/>
            <person name="Riddle C."/>
            <person name="Sallet E."/>
            <person name="Samain S."/>
            <person name="Samson N."/>
            <person name="Sanders I."/>
            <person name="Saurat O."/>
            <person name="Scarpelli C."/>
            <person name="Schiex T."/>
            <person name="Segurens B."/>
            <person name="Severin A.J."/>
            <person name="Sherrier D.J."/>
            <person name="Shi R."/>
            <person name="Sims S."/>
            <person name="Singer S.R."/>
            <person name="Sinharoy S."/>
            <person name="Sterck L."/>
            <person name="Viollet A."/>
            <person name="Wang B.B."/>
            <person name="Wang K."/>
            <person name="Wang M."/>
            <person name="Wang X."/>
            <person name="Warfsmann J."/>
            <person name="Weissenbach J."/>
            <person name="White D.D."/>
            <person name="White J.D."/>
            <person name="Wiley G.B."/>
            <person name="Wincker P."/>
            <person name="Xing Y."/>
            <person name="Yang L."/>
            <person name="Yao Z."/>
            <person name="Ying F."/>
            <person name="Zhai J."/>
            <person name="Zhou L."/>
            <person name="Zuber A."/>
            <person name="Denarie J."/>
            <person name="Dixon R.A."/>
            <person name="May G.D."/>
            <person name="Schwartz D.C."/>
            <person name="Rogers J."/>
            <person name="Quetier F."/>
            <person name="Town C.D."/>
            <person name="Roe B.A."/>
        </authorList>
    </citation>
    <scope>NUCLEOTIDE SEQUENCE [LARGE SCALE GENOMIC DNA]</scope>
    <source>
        <strain evidence="1">A17</strain>
        <strain evidence="2 3">cv. Jemalong A17</strain>
    </source>
</reference>
<dbReference type="AlphaFoldDB" id="A0A072UAN1"/>
<reference evidence="2" key="3">
    <citation type="submission" date="2015-04" db="UniProtKB">
        <authorList>
            <consortium name="EnsemblPlants"/>
        </authorList>
    </citation>
    <scope>IDENTIFICATION</scope>
    <source>
        <strain evidence="2">cv. Jemalong A17</strain>
    </source>
</reference>
<name>A0A072UAN1_MEDTR</name>